<reference evidence="1 2" key="1">
    <citation type="submission" date="2019-03" db="EMBL/GenBank/DDBJ databases">
        <title>Single cell metagenomics reveals metabolic interactions within the superorganism composed of flagellate Streblomastix strix and complex community of Bacteroidetes bacteria on its surface.</title>
        <authorList>
            <person name="Treitli S.C."/>
            <person name="Kolisko M."/>
            <person name="Husnik F."/>
            <person name="Keeling P."/>
            <person name="Hampl V."/>
        </authorList>
    </citation>
    <scope>NUCLEOTIDE SEQUENCE [LARGE SCALE GENOMIC DNA]</scope>
    <source>
        <strain evidence="1">ST1C</strain>
    </source>
</reference>
<comment type="caution">
    <text evidence="1">The sequence shown here is derived from an EMBL/GenBank/DDBJ whole genome shotgun (WGS) entry which is preliminary data.</text>
</comment>
<accession>A0A5J4V875</accession>
<proteinExistence type="predicted"/>
<gene>
    <name evidence="1" type="ORF">EZS28_025790</name>
</gene>
<organism evidence="1 2">
    <name type="scientific">Streblomastix strix</name>
    <dbReference type="NCBI Taxonomy" id="222440"/>
    <lineage>
        <taxon>Eukaryota</taxon>
        <taxon>Metamonada</taxon>
        <taxon>Preaxostyla</taxon>
        <taxon>Oxymonadida</taxon>
        <taxon>Streblomastigidae</taxon>
        <taxon>Streblomastix</taxon>
    </lineage>
</organism>
<evidence type="ECO:0000313" key="2">
    <source>
        <dbReference type="Proteomes" id="UP000324800"/>
    </source>
</evidence>
<dbReference type="AlphaFoldDB" id="A0A5J4V875"/>
<protein>
    <submittedName>
        <fullName evidence="1">Uncharacterized protein</fullName>
    </submittedName>
</protein>
<dbReference type="Proteomes" id="UP000324800">
    <property type="component" value="Unassembled WGS sequence"/>
</dbReference>
<evidence type="ECO:0000313" key="1">
    <source>
        <dbReference type="EMBL" id="KAA6378681.1"/>
    </source>
</evidence>
<sequence length="131" mass="15152">MQPQIAPRRFAPYRIDQHIEICERIQDKKSQIQVYGSKLNKQPISMSQTLLNLNINNNTQSLSHFPEADLTTYPLTDRQRMPSRTQRLNSSQILVVMPNETTQSDEQDDITAEILSIIDDPIMTQIDNQLK</sequence>
<dbReference type="EMBL" id="SNRW01008987">
    <property type="protein sequence ID" value="KAA6378681.1"/>
    <property type="molecule type" value="Genomic_DNA"/>
</dbReference>
<name>A0A5J4V875_9EUKA</name>